<proteinExistence type="predicted"/>
<dbReference type="InterPro" id="IPR041577">
    <property type="entry name" value="RT_RNaseH_2"/>
</dbReference>
<feature type="domain" description="Reverse transcriptase/retrotransposon-derived protein RNase H-like" evidence="3">
    <location>
        <begin position="106"/>
        <end position="158"/>
    </location>
</feature>
<evidence type="ECO:0000259" key="3">
    <source>
        <dbReference type="Pfam" id="PF17919"/>
    </source>
</evidence>
<dbReference type="PANTHER" id="PTHR37984">
    <property type="entry name" value="PROTEIN CBG26694"/>
    <property type="match status" value="1"/>
</dbReference>
<dbReference type="GO" id="GO:0006259">
    <property type="term" value="P:DNA metabolic process"/>
    <property type="evidence" value="ECO:0007669"/>
    <property type="project" value="UniProtKB-ARBA"/>
</dbReference>
<dbReference type="Gene3D" id="1.10.340.70">
    <property type="match status" value="1"/>
</dbReference>
<sequence length="336" mass="37867">SLETHITHVRAVRLQLISHQLYAKAEKCEFHQTSTTFLGYVVSPEGVAMDDRKVQAVLNWPRTTNIKELQRFLEFANFYRRFIRDISSIAAPLTSMTKGGRNHLSWSLAADCAFNLLKERFFTAPIHHHPDPELEFIVEIDASNTGVGAVLSQRHGNSPKLFPRATLIVAPVQWDLMTEIAETQGTDPPPAECPPNRTFVPPPMRNRVIQLVHDIPSSGHPGIHLLTNRFWWPSLRSDTIAFVKNCEICNISKFSKQLPAGLLQPLPIPQRPWSHIAIDFVTDLPLSNGYTTILTVIDRFSKSCRLISLPKLPTTLETAEALCEFVFRFSASKPTT</sequence>
<name>A0ABD0PA96_CIRMR</name>
<evidence type="ECO:0000256" key="2">
    <source>
        <dbReference type="ARBA" id="ARBA00039658"/>
    </source>
</evidence>
<dbReference type="PANTHER" id="PTHR37984:SF5">
    <property type="entry name" value="PROTEIN NYNRIN-LIKE"/>
    <property type="match status" value="1"/>
</dbReference>
<dbReference type="InterPro" id="IPR036397">
    <property type="entry name" value="RNaseH_sf"/>
</dbReference>
<dbReference type="InterPro" id="IPR012337">
    <property type="entry name" value="RNaseH-like_sf"/>
</dbReference>
<dbReference type="SUPFAM" id="SSF53098">
    <property type="entry name" value="Ribonuclease H-like"/>
    <property type="match status" value="1"/>
</dbReference>
<evidence type="ECO:0000256" key="1">
    <source>
        <dbReference type="ARBA" id="ARBA00023268"/>
    </source>
</evidence>
<dbReference type="Pfam" id="PF17921">
    <property type="entry name" value="Integrase_H2C2"/>
    <property type="match status" value="1"/>
</dbReference>
<dbReference type="FunFam" id="3.30.70.270:FF:000020">
    <property type="entry name" value="Transposon Tf2-6 polyprotein-like Protein"/>
    <property type="match status" value="1"/>
</dbReference>
<keyword evidence="1" id="KW-0511">Multifunctional enzyme</keyword>
<dbReference type="Pfam" id="PF17919">
    <property type="entry name" value="RT_RNaseH_2"/>
    <property type="match status" value="1"/>
</dbReference>
<organism evidence="5 6">
    <name type="scientific">Cirrhinus mrigala</name>
    <name type="common">Mrigala</name>
    <dbReference type="NCBI Taxonomy" id="683832"/>
    <lineage>
        <taxon>Eukaryota</taxon>
        <taxon>Metazoa</taxon>
        <taxon>Chordata</taxon>
        <taxon>Craniata</taxon>
        <taxon>Vertebrata</taxon>
        <taxon>Euteleostomi</taxon>
        <taxon>Actinopterygii</taxon>
        <taxon>Neopterygii</taxon>
        <taxon>Teleostei</taxon>
        <taxon>Ostariophysi</taxon>
        <taxon>Cypriniformes</taxon>
        <taxon>Cyprinidae</taxon>
        <taxon>Labeoninae</taxon>
        <taxon>Labeonini</taxon>
        <taxon>Cirrhinus</taxon>
    </lineage>
</organism>
<evidence type="ECO:0000313" key="5">
    <source>
        <dbReference type="EMBL" id="KAL0170987.1"/>
    </source>
</evidence>
<dbReference type="InterPro" id="IPR050951">
    <property type="entry name" value="Retrovirus_Pol_polyprotein"/>
</dbReference>
<feature type="non-terminal residue" evidence="5">
    <location>
        <position position="1"/>
    </location>
</feature>
<dbReference type="Gene3D" id="3.30.70.270">
    <property type="match status" value="2"/>
</dbReference>
<accession>A0ABD0PA96</accession>
<reference evidence="5 6" key="1">
    <citation type="submission" date="2024-05" db="EMBL/GenBank/DDBJ databases">
        <title>Genome sequencing and assembly of Indian major carp, Cirrhinus mrigala (Hamilton, 1822).</title>
        <authorList>
            <person name="Mohindra V."/>
            <person name="Chowdhury L.M."/>
            <person name="Lal K."/>
            <person name="Jena J.K."/>
        </authorList>
    </citation>
    <scope>NUCLEOTIDE SEQUENCE [LARGE SCALE GENOMIC DNA]</scope>
    <source>
        <strain evidence="5">CM1030</strain>
        <tissue evidence="5">Blood</tissue>
    </source>
</reference>
<gene>
    <name evidence="5" type="ORF">M9458_035583</name>
</gene>
<protein>
    <recommendedName>
        <fullName evidence="2">Gypsy retrotransposon integrase-like protein 1</fullName>
    </recommendedName>
</protein>
<feature type="non-terminal residue" evidence="5">
    <location>
        <position position="336"/>
    </location>
</feature>
<evidence type="ECO:0000313" key="6">
    <source>
        <dbReference type="Proteomes" id="UP001529510"/>
    </source>
</evidence>
<dbReference type="InterPro" id="IPR043128">
    <property type="entry name" value="Rev_trsase/Diguanyl_cyclase"/>
</dbReference>
<dbReference type="Gene3D" id="3.30.420.10">
    <property type="entry name" value="Ribonuclease H-like superfamily/Ribonuclease H"/>
    <property type="match status" value="1"/>
</dbReference>
<comment type="caution">
    <text evidence="5">The sequence shown here is derived from an EMBL/GenBank/DDBJ whole genome shotgun (WGS) entry which is preliminary data.</text>
</comment>
<evidence type="ECO:0000259" key="4">
    <source>
        <dbReference type="Pfam" id="PF17921"/>
    </source>
</evidence>
<dbReference type="AlphaFoldDB" id="A0ABD0PA96"/>
<dbReference type="SUPFAM" id="SSF56672">
    <property type="entry name" value="DNA/RNA polymerases"/>
    <property type="match status" value="1"/>
</dbReference>
<dbReference type="Proteomes" id="UP001529510">
    <property type="component" value="Unassembled WGS sequence"/>
</dbReference>
<dbReference type="InterPro" id="IPR041588">
    <property type="entry name" value="Integrase_H2C2"/>
</dbReference>
<dbReference type="EMBL" id="JAMKFB020000017">
    <property type="protein sequence ID" value="KAL0170987.1"/>
    <property type="molecule type" value="Genomic_DNA"/>
</dbReference>
<feature type="domain" description="Integrase zinc-binding" evidence="4">
    <location>
        <begin position="200"/>
        <end position="253"/>
    </location>
</feature>
<keyword evidence="6" id="KW-1185">Reference proteome</keyword>
<dbReference type="InterPro" id="IPR043502">
    <property type="entry name" value="DNA/RNA_pol_sf"/>
</dbReference>